<sequence>MYTKSEKILIYTLHRFFYDFTQRAKILISLNADSSRFYILKTINYLNLKAYSVIKGLFVIWDKEKNYSDLDQLFWSNLTTLSDKNFAKFKDLLETNKIETSMEHFFTEIIKLVRLKQNIQNSI</sequence>
<organism evidence="1 2">
    <name type="scientific">Brachionus plicatilis</name>
    <name type="common">Marine rotifer</name>
    <name type="synonym">Brachionus muelleri</name>
    <dbReference type="NCBI Taxonomy" id="10195"/>
    <lineage>
        <taxon>Eukaryota</taxon>
        <taxon>Metazoa</taxon>
        <taxon>Spiralia</taxon>
        <taxon>Gnathifera</taxon>
        <taxon>Rotifera</taxon>
        <taxon>Eurotatoria</taxon>
        <taxon>Monogononta</taxon>
        <taxon>Pseudotrocha</taxon>
        <taxon>Ploima</taxon>
        <taxon>Brachionidae</taxon>
        <taxon>Brachionus</taxon>
    </lineage>
</organism>
<protein>
    <submittedName>
        <fullName evidence="1">Uncharacterized protein</fullName>
    </submittedName>
</protein>
<reference evidence="1 2" key="1">
    <citation type="journal article" date="2018" name="Sci. Rep.">
        <title>Genomic signatures of local adaptation to the degree of environmental predictability in rotifers.</title>
        <authorList>
            <person name="Franch-Gras L."/>
            <person name="Hahn C."/>
            <person name="Garcia-Roger E.M."/>
            <person name="Carmona M.J."/>
            <person name="Serra M."/>
            <person name="Gomez A."/>
        </authorList>
    </citation>
    <scope>NUCLEOTIDE SEQUENCE [LARGE SCALE GENOMIC DNA]</scope>
    <source>
        <strain evidence="1">HYR1</strain>
    </source>
</reference>
<accession>A0A3M7S9M2</accession>
<evidence type="ECO:0000313" key="1">
    <source>
        <dbReference type="EMBL" id="RNA32335.1"/>
    </source>
</evidence>
<dbReference type="EMBL" id="REGN01001817">
    <property type="protein sequence ID" value="RNA32335.1"/>
    <property type="molecule type" value="Genomic_DNA"/>
</dbReference>
<evidence type="ECO:0000313" key="2">
    <source>
        <dbReference type="Proteomes" id="UP000276133"/>
    </source>
</evidence>
<gene>
    <name evidence="1" type="ORF">BpHYR1_012267</name>
</gene>
<proteinExistence type="predicted"/>
<keyword evidence="2" id="KW-1185">Reference proteome</keyword>
<name>A0A3M7S9M2_BRAPC</name>
<comment type="caution">
    <text evidence="1">The sequence shown here is derived from an EMBL/GenBank/DDBJ whole genome shotgun (WGS) entry which is preliminary data.</text>
</comment>
<dbReference type="AlphaFoldDB" id="A0A3M7S9M2"/>
<dbReference type="Proteomes" id="UP000276133">
    <property type="component" value="Unassembled WGS sequence"/>
</dbReference>